<gene>
    <name evidence="3" type="ORF">SAMN05216241_10183</name>
</gene>
<evidence type="ECO:0000256" key="1">
    <source>
        <dbReference type="SAM" id="SignalP"/>
    </source>
</evidence>
<dbReference type="Proteomes" id="UP000199415">
    <property type="component" value="Unassembled WGS sequence"/>
</dbReference>
<name>A0A1G7L1R0_9PROT</name>
<accession>A0A1G7L1R0</accession>
<reference evidence="3 4" key="1">
    <citation type="submission" date="2016-10" db="EMBL/GenBank/DDBJ databases">
        <authorList>
            <person name="de Groot N.N."/>
        </authorList>
    </citation>
    <scope>NUCLEOTIDE SEQUENCE [LARGE SCALE GENOMIC DNA]</scope>
    <source>
        <strain evidence="3 4">DSM 25584</strain>
    </source>
</reference>
<dbReference type="Pfam" id="PF16998">
    <property type="entry name" value="17kDa_Anti_2"/>
    <property type="match status" value="1"/>
</dbReference>
<keyword evidence="4" id="KW-1185">Reference proteome</keyword>
<proteinExistence type="predicted"/>
<feature type="chain" id="PRO_5011649268" evidence="1">
    <location>
        <begin position="24"/>
        <end position="166"/>
    </location>
</feature>
<feature type="domain" description="Surface antigen" evidence="2">
    <location>
        <begin position="66"/>
        <end position="164"/>
    </location>
</feature>
<organism evidence="3 4">
    <name type="scientific">Limimonas halophila</name>
    <dbReference type="NCBI Taxonomy" id="1082479"/>
    <lineage>
        <taxon>Bacteria</taxon>
        <taxon>Pseudomonadati</taxon>
        <taxon>Pseudomonadota</taxon>
        <taxon>Alphaproteobacteria</taxon>
        <taxon>Rhodospirillales</taxon>
        <taxon>Rhodovibrionaceae</taxon>
        <taxon>Limimonas</taxon>
    </lineage>
</organism>
<protein>
    <submittedName>
        <fullName evidence="3">Surface antigen</fullName>
    </submittedName>
</protein>
<dbReference type="InterPro" id="IPR032635">
    <property type="entry name" value="Anti_2"/>
</dbReference>
<keyword evidence="1" id="KW-0732">Signal</keyword>
<evidence type="ECO:0000313" key="3">
    <source>
        <dbReference type="EMBL" id="SDF43405.1"/>
    </source>
</evidence>
<dbReference type="EMBL" id="FNCE01000001">
    <property type="protein sequence ID" value="SDF43405.1"/>
    <property type="molecule type" value="Genomic_DNA"/>
</dbReference>
<dbReference type="RefSeq" id="WP_090018150.1">
    <property type="nucleotide sequence ID" value="NZ_FNCE01000001.1"/>
</dbReference>
<dbReference type="STRING" id="1082479.SAMN05216241_10183"/>
<dbReference type="AlphaFoldDB" id="A0A1G7L1R0"/>
<feature type="signal peptide" evidence="1">
    <location>
        <begin position="1"/>
        <end position="23"/>
    </location>
</feature>
<evidence type="ECO:0000313" key="4">
    <source>
        <dbReference type="Proteomes" id="UP000199415"/>
    </source>
</evidence>
<sequence>MNKQIRTAAVCVLLGSVSLTALAGCESIEQETGVKKETQMGAGAGAAAGGLLAILANANPGWVAASTILGGVAGGVLSEYLSEEDAKKHAANQFQSLQNLEEGETNTWTNDETGNSGKTTVTKVFTMADGTECKNFVEEIDTGERTFKETGTACKKPGGQWKVRTG</sequence>
<evidence type="ECO:0000259" key="2">
    <source>
        <dbReference type="Pfam" id="PF16998"/>
    </source>
</evidence>
<dbReference type="PROSITE" id="PS51257">
    <property type="entry name" value="PROKAR_LIPOPROTEIN"/>
    <property type="match status" value="1"/>
</dbReference>